<keyword evidence="6" id="KW-0503">Monooxygenase</keyword>
<dbReference type="InterPro" id="IPR005103">
    <property type="entry name" value="AA9_LPMO"/>
</dbReference>
<comment type="cofactor">
    <cofactor evidence="1">
        <name>Cu(2+)</name>
        <dbReference type="ChEBI" id="CHEBI:29036"/>
    </cofactor>
</comment>
<feature type="compositionally biased region" description="Low complexity" evidence="13">
    <location>
        <begin position="329"/>
        <end position="349"/>
    </location>
</feature>
<keyword evidence="2" id="KW-0479">Metal-binding</keyword>
<keyword evidence="8" id="KW-0119">Carbohydrate metabolism</keyword>
<name>A0A5N5QMV1_9AGAM</name>
<protein>
    <recommendedName>
        <fullName evidence="12">lytic cellulose monooxygenase (C4-dehydrogenating)</fullName>
        <ecNumber evidence="12">1.14.99.56</ecNumber>
    </recommendedName>
</protein>
<evidence type="ECO:0000256" key="4">
    <source>
        <dbReference type="ARBA" id="ARBA00023002"/>
    </source>
</evidence>
<keyword evidence="17" id="KW-1185">Reference proteome</keyword>
<evidence type="ECO:0000256" key="10">
    <source>
        <dbReference type="ARBA" id="ARBA00044502"/>
    </source>
</evidence>
<dbReference type="Proteomes" id="UP000383932">
    <property type="component" value="Unassembled WGS sequence"/>
</dbReference>
<keyword evidence="7" id="KW-1015">Disulfide bond</keyword>
<dbReference type="CDD" id="cd21175">
    <property type="entry name" value="LPMO_AA9"/>
    <property type="match status" value="1"/>
</dbReference>
<evidence type="ECO:0000259" key="15">
    <source>
        <dbReference type="Pfam" id="PF03443"/>
    </source>
</evidence>
<evidence type="ECO:0000313" key="17">
    <source>
        <dbReference type="Proteomes" id="UP000383932"/>
    </source>
</evidence>
<dbReference type="Pfam" id="PF03443">
    <property type="entry name" value="AA9"/>
    <property type="match status" value="1"/>
</dbReference>
<organism evidence="16 17">
    <name type="scientific">Ceratobasidium theobromae</name>
    <dbReference type="NCBI Taxonomy" id="1582974"/>
    <lineage>
        <taxon>Eukaryota</taxon>
        <taxon>Fungi</taxon>
        <taxon>Dikarya</taxon>
        <taxon>Basidiomycota</taxon>
        <taxon>Agaricomycotina</taxon>
        <taxon>Agaricomycetes</taxon>
        <taxon>Cantharellales</taxon>
        <taxon>Ceratobasidiaceae</taxon>
        <taxon>Ceratobasidium</taxon>
    </lineage>
</organism>
<dbReference type="GO" id="GO:0046872">
    <property type="term" value="F:metal ion binding"/>
    <property type="evidence" value="ECO:0007669"/>
    <property type="project" value="UniProtKB-KW"/>
</dbReference>
<dbReference type="GO" id="GO:0004497">
    <property type="term" value="F:monooxygenase activity"/>
    <property type="evidence" value="ECO:0007669"/>
    <property type="project" value="UniProtKB-KW"/>
</dbReference>
<keyword evidence="3" id="KW-0136">Cellulose degradation</keyword>
<reference evidence="16 17" key="1">
    <citation type="journal article" date="2019" name="Fungal Biol. Biotechnol.">
        <title>Draft genome sequence of fastidious pathogen Ceratobasidium theobromae, which causes vascular-streak dieback in Theobroma cacao.</title>
        <authorList>
            <person name="Ali S.S."/>
            <person name="Asman A."/>
            <person name="Shao J."/>
            <person name="Firmansyah A.P."/>
            <person name="Susilo A.W."/>
            <person name="Rosmana A."/>
            <person name="McMahon P."/>
            <person name="Junaid M."/>
            <person name="Guest D."/>
            <person name="Kheng T.Y."/>
            <person name="Meinhardt L.W."/>
            <person name="Bailey B.A."/>
        </authorList>
    </citation>
    <scope>NUCLEOTIDE SEQUENCE [LARGE SCALE GENOMIC DNA]</scope>
    <source>
        <strain evidence="16 17">CT2</strain>
    </source>
</reference>
<feature type="compositionally biased region" description="Low complexity" evidence="13">
    <location>
        <begin position="268"/>
        <end position="313"/>
    </location>
</feature>
<dbReference type="AlphaFoldDB" id="A0A5N5QMV1"/>
<proteinExistence type="inferred from homology"/>
<feature type="region of interest" description="Disordered" evidence="13">
    <location>
        <begin position="329"/>
        <end position="350"/>
    </location>
</feature>
<feature type="signal peptide" evidence="14">
    <location>
        <begin position="1"/>
        <end position="25"/>
    </location>
</feature>
<dbReference type="EC" id="1.14.99.56" evidence="12"/>
<evidence type="ECO:0000256" key="7">
    <source>
        <dbReference type="ARBA" id="ARBA00023157"/>
    </source>
</evidence>
<keyword evidence="4" id="KW-0560">Oxidoreductase</keyword>
<keyword evidence="14" id="KW-0732">Signal</keyword>
<feature type="domain" description="Auxiliary Activity family 9 catalytic" evidence="15">
    <location>
        <begin position="26"/>
        <end position="240"/>
    </location>
</feature>
<keyword evidence="9" id="KW-0624">Polysaccharide degradation</keyword>
<gene>
    <name evidence="16" type="ORF">CTheo_3487</name>
</gene>
<feature type="region of interest" description="Disordered" evidence="13">
    <location>
        <begin position="262"/>
        <end position="313"/>
    </location>
</feature>
<evidence type="ECO:0000256" key="14">
    <source>
        <dbReference type="SAM" id="SignalP"/>
    </source>
</evidence>
<dbReference type="PANTHER" id="PTHR33353:SF6">
    <property type="entry name" value="ENDOGLUCANASE IV"/>
    <property type="match status" value="1"/>
</dbReference>
<evidence type="ECO:0000256" key="2">
    <source>
        <dbReference type="ARBA" id="ARBA00022723"/>
    </source>
</evidence>
<evidence type="ECO:0000256" key="8">
    <source>
        <dbReference type="ARBA" id="ARBA00023277"/>
    </source>
</evidence>
<evidence type="ECO:0000256" key="11">
    <source>
        <dbReference type="ARBA" id="ARBA00045077"/>
    </source>
</evidence>
<evidence type="ECO:0000256" key="3">
    <source>
        <dbReference type="ARBA" id="ARBA00023001"/>
    </source>
</evidence>
<comment type="similarity">
    <text evidence="10">Belongs to the polysaccharide monooxygenase AA9 family.</text>
</comment>
<feature type="region of interest" description="Disordered" evidence="13">
    <location>
        <begin position="40"/>
        <end position="61"/>
    </location>
</feature>
<keyword evidence="5" id="KW-0186">Copper</keyword>
<evidence type="ECO:0000256" key="13">
    <source>
        <dbReference type="SAM" id="MobiDB-lite"/>
    </source>
</evidence>
<evidence type="ECO:0000256" key="9">
    <source>
        <dbReference type="ARBA" id="ARBA00023326"/>
    </source>
</evidence>
<dbReference type="InterPro" id="IPR049892">
    <property type="entry name" value="AA9"/>
</dbReference>
<evidence type="ECO:0000313" key="16">
    <source>
        <dbReference type="EMBL" id="KAB5593105.1"/>
    </source>
</evidence>
<dbReference type="EMBL" id="SSOP01000046">
    <property type="protein sequence ID" value="KAB5593105.1"/>
    <property type="molecule type" value="Genomic_DNA"/>
</dbReference>
<accession>A0A5N5QMV1</accession>
<evidence type="ECO:0000256" key="12">
    <source>
        <dbReference type="ARBA" id="ARBA00047174"/>
    </source>
</evidence>
<feature type="region of interest" description="Disordered" evidence="13">
    <location>
        <begin position="447"/>
        <end position="467"/>
    </location>
</feature>
<comment type="caution">
    <text evidence="16">The sequence shown here is derived from an EMBL/GenBank/DDBJ whole genome shotgun (WGS) entry which is preliminary data.</text>
</comment>
<evidence type="ECO:0000256" key="6">
    <source>
        <dbReference type="ARBA" id="ARBA00023033"/>
    </source>
</evidence>
<sequence length="479" mass="49444">MMKTNTCSVLFATLLALAIPSHVEAHGYVKSLQIVGGESFTGPKPGSTGPNKSPIRGITDQSPLTDLQAKDIICGRGASAGSLVASAKPGDMLSISWANALSDNGNWIHDTGPMMTYFTQVPAGQTADKFNPEGAKWFKTDQIGKKDNVWVQASLMTGASVNTKIPETLADGDYLVRHEIIALHNAKGKGGAEFYPACLQVRIKNSNAGNATVTATPTVSFPGAYSPTDPGILVNVFEQPLDGSKYEFPAGPVAAVSAPGATGNSPNVTVQASSSAPTSTASSATSTPISTVSTISPTSAVPTVSPTSTVSTVSLTSTVSTASRIVTTTASSPTANTTASSTPVPTTSPDLPDLQGIRLENGRAAQELNLAFKSVAVSDKCQPNTSGCVDGEFSMCTPQGTWSLQGACFTGASCFAFPLRNIKGIQIGCFPEAFVKQAIENSGAAITSSANTTPAPTTTSVASTSPSRRALRWRRHGKY</sequence>
<evidence type="ECO:0000256" key="1">
    <source>
        <dbReference type="ARBA" id="ARBA00001973"/>
    </source>
</evidence>
<dbReference type="GO" id="GO:0030245">
    <property type="term" value="P:cellulose catabolic process"/>
    <property type="evidence" value="ECO:0007669"/>
    <property type="project" value="UniProtKB-KW"/>
</dbReference>
<feature type="chain" id="PRO_5024327207" description="lytic cellulose monooxygenase (C4-dehydrogenating)" evidence="14">
    <location>
        <begin position="26"/>
        <end position="479"/>
    </location>
</feature>
<comment type="catalytic activity">
    <reaction evidence="11">
        <text>[(1-&gt;4)-beta-D-glucosyl]n+m + reduced acceptor + O2 = 4-dehydro-beta-D-glucosyl-[(1-&gt;4)-beta-D-glucosyl]n-1 + [(1-&gt;4)-beta-D-glucosyl]m + acceptor + H2O.</text>
        <dbReference type="EC" id="1.14.99.56"/>
    </reaction>
</comment>
<evidence type="ECO:0000256" key="5">
    <source>
        <dbReference type="ARBA" id="ARBA00023008"/>
    </source>
</evidence>
<dbReference type="PANTHER" id="PTHR33353">
    <property type="entry name" value="PUTATIVE (AFU_ORTHOLOGUE AFUA_1G12560)-RELATED"/>
    <property type="match status" value="1"/>
</dbReference>
<dbReference type="Gene3D" id="2.70.50.70">
    <property type="match status" value="1"/>
</dbReference>
<dbReference type="OrthoDB" id="4849160at2759"/>